<dbReference type="Pfam" id="PF23596">
    <property type="entry name" value="DUF7138"/>
    <property type="match status" value="1"/>
</dbReference>
<organism evidence="2 3">
    <name type="scientific">Actinidia rufa</name>
    <dbReference type="NCBI Taxonomy" id="165716"/>
    <lineage>
        <taxon>Eukaryota</taxon>
        <taxon>Viridiplantae</taxon>
        <taxon>Streptophyta</taxon>
        <taxon>Embryophyta</taxon>
        <taxon>Tracheophyta</taxon>
        <taxon>Spermatophyta</taxon>
        <taxon>Magnoliopsida</taxon>
        <taxon>eudicotyledons</taxon>
        <taxon>Gunneridae</taxon>
        <taxon>Pentapetalae</taxon>
        <taxon>asterids</taxon>
        <taxon>Ericales</taxon>
        <taxon>Actinidiaceae</taxon>
        <taxon>Actinidia</taxon>
    </lineage>
</organism>
<evidence type="ECO:0000313" key="2">
    <source>
        <dbReference type="EMBL" id="GFY97957.1"/>
    </source>
</evidence>
<name>A0A7J0FJ65_9ERIC</name>
<accession>A0A7J0FJ65</accession>
<dbReference type="AlphaFoldDB" id="A0A7J0FJ65"/>
<keyword evidence="3" id="KW-1185">Reference proteome</keyword>
<evidence type="ECO:0000259" key="1">
    <source>
        <dbReference type="Pfam" id="PF23596"/>
    </source>
</evidence>
<dbReference type="EMBL" id="BJWL01000012">
    <property type="protein sequence ID" value="GFY97957.1"/>
    <property type="molecule type" value="Genomic_DNA"/>
</dbReference>
<evidence type="ECO:0000313" key="3">
    <source>
        <dbReference type="Proteomes" id="UP000585474"/>
    </source>
</evidence>
<sequence>MVGDGRGANFPVMFSDGEREINIGSVTIHPSLEFKTFQSGLSNKIGISPNQITVYLVYLKNTNLPMEGRRQIPVTSKMNFAASGIDFGDYLPENEFLPSPEKLLLLRRNQPYLSNPPASGYSSPRYDRISPLEFSDFNERLRKLQIRRDNYEMMMESNVIATANLDSDSSTVSHNRPICEECEIAREKETSAPFHWCVFDTVVVGFRSPAGPIARPRKAV</sequence>
<feature type="domain" description="DUF7138" evidence="1">
    <location>
        <begin position="8"/>
        <end position="82"/>
    </location>
</feature>
<dbReference type="PANTHER" id="PTHR36351:SF1">
    <property type="entry name" value="EMBRYO SAC DEVELOPMENT ARREST 12"/>
    <property type="match status" value="1"/>
</dbReference>
<gene>
    <name evidence="2" type="ORF">Acr_12g0004980</name>
</gene>
<dbReference type="PANTHER" id="PTHR36351">
    <property type="entry name" value="EMBRYO SAC DEVELOPMENT ARREST 12"/>
    <property type="match status" value="1"/>
</dbReference>
<proteinExistence type="predicted"/>
<comment type="caution">
    <text evidence="2">The sequence shown here is derived from an EMBL/GenBank/DDBJ whole genome shotgun (WGS) entry which is preliminary data.</text>
</comment>
<dbReference type="Proteomes" id="UP000585474">
    <property type="component" value="Unassembled WGS sequence"/>
</dbReference>
<reference evidence="2 3" key="1">
    <citation type="submission" date="2019-07" db="EMBL/GenBank/DDBJ databases">
        <title>De Novo Assembly of kiwifruit Actinidia rufa.</title>
        <authorList>
            <person name="Sugita-Konishi S."/>
            <person name="Sato K."/>
            <person name="Mori E."/>
            <person name="Abe Y."/>
            <person name="Kisaki G."/>
            <person name="Hamano K."/>
            <person name="Suezawa K."/>
            <person name="Otani M."/>
            <person name="Fukuda T."/>
            <person name="Manabe T."/>
            <person name="Gomi K."/>
            <person name="Tabuchi M."/>
            <person name="Akimitsu K."/>
            <person name="Kataoka I."/>
        </authorList>
    </citation>
    <scope>NUCLEOTIDE SEQUENCE [LARGE SCALE GENOMIC DNA]</scope>
    <source>
        <strain evidence="3">cv. Fuchu</strain>
    </source>
</reference>
<dbReference type="InterPro" id="IPR055562">
    <property type="entry name" value="DUF7138"/>
</dbReference>
<protein>
    <recommendedName>
        <fullName evidence="1">DUF7138 domain-containing protein</fullName>
    </recommendedName>
</protein>
<dbReference type="OrthoDB" id="778072at2759"/>